<dbReference type="EMBL" id="KZ993386">
    <property type="protein sequence ID" value="RKP04891.1"/>
    <property type="molecule type" value="Genomic_DNA"/>
</dbReference>
<evidence type="ECO:0000256" key="16">
    <source>
        <dbReference type="PROSITE-ProRule" id="PRU00333"/>
    </source>
</evidence>
<dbReference type="InterPro" id="IPR003726">
    <property type="entry name" value="HCY_dom"/>
</dbReference>
<evidence type="ECO:0000256" key="8">
    <source>
        <dbReference type="ARBA" id="ARBA00022628"/>
    </source>
</evidence>
<feature type="binding site" evidence="16">
    <location>
        <position position="302"/>
    </location>
    <ligand>
        <name>Zn(2+)</name>
        <dbReference type="ChEBI" id="CHEBI:29105"/>
    </ligand>
</feature>
<dbReference type="PANTHER" id="PTHR45833:SF1">
    <property type="entry name" value="METHIONINE SYNTHASE"/>
    <property type="match status" value="1"/>
</dbReference>
<dbReference type="SUPFAM" id="SSF82282">
    <property type="entry name" value="Homocysteine S-methyltransferase"/>
    <property type="match status" value="1"/>
</dbReference>
<dbReference type="PROSITE" id="PS50970">
    <property type="entry name" value="HCY"/>
    <property type="match status" value="1"/>
</dbReference>
<keyword evidence="19" id="KW-1185">Reference proteome</keyword>
<dbReference type="Proteomes" id="UP000271241">
    <property type="component" value="Unassembled WGS sequence"/>
</dbReference>
<comment type="similarity">
    <text evidence="4">Belongs to the vitamin-B12 dependent methionine synthase family.</text>
</comment>
<evidence type="ECO:0000256" key="13">
    <source>
        <dbReference type="ARBA" id="ARBA00023167"/>
    </source>
</evidence>
<evidence type="ECO:0000256" key="6">
    <source>
        <dbReference type="ARBA" id="ARBA00022603"/>
    </source>
</evidence>
<protein>
    <recommendedName>
        <fullName evidence="5">methionine synthase</fullName>
        <ecNumber evidence="5">2.1.1.13</ecNumber>
    </recommendedName>
    <alternativeName>
        <fullName evidence="15">5-methyltetrahydrofolate--homocysteine methyltransferase</fullName>
    </alternativeName>
</protein>
<evidence type="ECO:0000256" key="5">
    <source>
        <dbReference type="ARBA" id="ARBA00012032"/>
    </source>
</evidence>
<keyword evidence="14" id="KW-0170">Cobalt</keyword>
<dbReference type="GO" id="GO:0008705">
    <property type="term" value="F:methionine synthase activity"/>
    <property type="evidence" value="ECO:0007669"/>
    <property type="project" value="UniProtKB-EC"/>
</dbReference>
<feature type="binding site" evidence="16">
    <location>
        <position position="238"/>
    </location>
    <ligand>
        <name>Zn(2+)</name>
        <dbReference type="ChEBI" id="CHEBI:29105"/>
    </ligand>
</feature>
<feature type="domain" description="Hcy-binding" evidence="17">
    <location>
        <begin position="1"/>
        <end position="316"/>
    </location>
</feature>
<evidence type="ECO:0000256" key="4">
    <source>
        <dbReference type="ARBA" id="ARBA00010398"/>
    </source>
</evidence>
<dbReference type="GO" id="GO:0046872">
    <property type="term" value="F:metal ion binding"/>
    <property type="evidence" value="ECO:0007669"/>
    <property type="project" value="UniProtKB-KW"/>
</dbReference>
<dbReference type="GO" id="GO:0032259">
    <property type="term" value="P:methylation"/>
    <property type="evidence" value="ECO:0007669"/>
    <property type="project" value="UniProtKB-KW"/>
</dbReference>
<dbReference type="PANTHER" id="PTHR45833">
    <property type="entry name" value="METHIONINE SYNTHASE"/>
    <property type="match status" value="1"/>
</dbReference>
<accession>A0A4P9XHV8</accession>
<evidence type="ECO:0000313" key="19">
    <source>
        <dbReference type="Proteomes" id="UP000271241"/>
    </source>
</evidence>
<comment type="cofactor">
    <cofactor evidence="2">
        <name>methylcob(III)alamin</name>
        <dbReference type="ChEBI" id="CHEBI:28115"/>
    </cofactor>
</comment>
<keyword evidence="12 16" id="KW-0862">Zinc</keyword>
<keyword evidence="9 16" id="KW-0808">Transferase</keyword>
<dbReference type="InterPro" id="IPR050554">
    <property type="entry name" value="Met_Synthase/Corrinoid"/>
</dbReference>
<sequence length="355" mass="38025">MPTITRPPLSGAMGTQIQTLRLSEEDFRGTRFADHPKDVKGNNDVLVLTKPEVIVAIHKAYLMAGADFVETNTFSSTSIAQADYAMEHLAYELNKVAAELARKACEEVTAEQPDKPRYVCGAIGPTNRTASISPSVENPAYRNVTFDELVETYMEQTRGLLDGGSDALLVETIFDTLNAKAALFAIDTLFDDHGYKRVPVFVSGTIVDQSGRTLSGQTGEAFVISVSHTKPAAIGLNCALGASQMRPFVQAISNSTSSHLICYPNAGLPNTFGEYDESPEDMAKQVAEFAKAGLINIVGGCCGTTPGHIKAIVEACSAYAPRVPASDVSLNKMLLAGLEPLIIDDNTNFVNVGER</sequence>
<evidence type="ECO:0000256" key="10">
    <source>
        <dbReference type="ARBA" id="ARBA00022691"/>
    </source>
</evidence>
<dbReference type="EC" id="2.1.1.13" evidence="5"/>
<evidence type="ECO:0000256" key="15">
    <source>
        <dbReference type="ARBA" id="ARBA00031040"/>
    </source>
</evidence>
<dbReference type="OrthoDB" id="261426at2759"/>
<feature type="binding site" evidence="16">
    <location>
        <position position="301"/>
    </location>
    <ligand>
        <name>Zn(2+)</name>
        <dbReference type="ChEBI" id="CHEBI:29105"/>
    </ligand>
</feature>
<evidence type="ECO:0000256" key="1">
    <source>
        <dbReference type="ARBA" id="ARBA00001947"/>
    </source>
</evidence>
<evidence type="ECO:0000256" key="2">
    <source>
        <dbReference type="ARBA" id="ARBA00001956"/>
    </source>
</evidence>
<dbReference type="InterPro" id="IPR036589">
    <property type="entry name" value="HCY_dom_sf"/>
</dbReference>
<dbReference type="GO" id="GO:0046653">
    <property type="term" value="P:tetrahydrofolate metabolic process"/>
    <property type="evidence" value="ECO:0007669"/>
    <property type="project" value="TreeGrafter"/>
</dbReference>
<comment type="cofactor">
    <cofactor evidence="1 16">
        <name>Zn(2+)</name>
        <dbReference type="ChEBI" id="CHEBI:29105"/>
    </cofactor>
</comment>
<evidence type="ECO:0000256" key="11">
    <source>
        <dbReference type="ARBA" id="ARBA00022723"/>
    </source>
</evidence>
<dbReference type="GO" id="GO:0050667">
    <property type="term" value="P:homocysteine metabolic process"/>
    <property type="evidence" value="ECO:0007669"/>
    <property type="project" value="TreeGrafter"/>
</dbReference>
<evidence type="ECO:0000313" key="18">
    <source>
        <dbReference type="EMBL" id="RKP04891.1"/>
    </source>
</evidence>
<evidence type="ECO:0000256" key="9">
    <source>
        <dbReference type="ARBA" id="ARBA00022679"/>
    </source>
</evidence>
<reference evidence="19" key="1">
    <citation type="journal article" date="2018" name="Nat. Microbiol.">
        <title>Leveraging single-cell genomics to expand the fungal tree of life.</title>
        <authorList>
            <person name="Ahrendt S.R."/>
            <person name="Quandt C.A."/>
            <person name="Ciobanu D."/>
            <person name="Clum A."/>
            <person name="Salamov A."/>
            <person name="Andreopoulos B."/>
            <person name="Cheng J.F."/>
            <person name="Woyke T."/>
            <person name="Pelin A."/>
            <person name="Henrissat B."/>
            <person name="Reynolds N.K."/>
            <person name="Benny G.L."/>
            <person name="Smith M.E."/>
            <person name="James T.Y."/>
            <person name="Grigoriev I.V."/>
        </authorList>
    </citation>
    <scope>NUCLEOTIDE SEQUENCE [LARGE SCALE GENOMIC DNA]</scope>
    <source>
        <strain evidence="19">RSA 1356</strain>
    </source>
</reference>
<dbReference type="Gene3D" id="3.20.20.330">
    <property type="entry name" value="Homocysteine-binding-like domain"/>
    <property type="match status" value="1"/>
</dbReference>
<gene>
    <name evidence="18" type="ORF">THASP1DRAFT_26538</name>
</gene>
<dbReference type="Pfam" id="PF02574">
    <property type="entry name" value="S-methyl_trans"/>
    <property type="match status" value="1"/>
</dbReference>
<evidence type="ECO:0000256" key="7">
    <source>
        <dbReference type="ARBA" id="ARBA00022605"/>
    </source>
</evidence>
<name>A0A4P9XHV8_9FUNG</name>
<keyword evidence="8" id="KW-0846">Cobalamin</keyword>
<evidence type="ECO:0000256" key="12">
    <source>
        <dbReference type="ARBA" id="ARBA00022833"/>
    </source>
</evidence>
<dbReference type="GO" id="GO:0031419">
    <property type="term" value="F:cobalamin binding"/>
    <property type="evidence" value="ECO:0007669"/>
    <property type="project" value="UniProtKB-KW"/>
</dbReference>
<keyword evidence="6 16" id="KW-0489">Methyltransferase</keyword>
<evidence type="ECO:0000256" key="14">
    <source>
        <dbReference type="ARBA" id="ARBA00023285"/>
    </source>
</evidence>
<organism evidence="18 19">
    <name type="scientific">Thamnocephalis sphaerospora</name>
    <dbReference type="NCBI Taxonomy" id="78915"/>
    <lineage>
        <taxon>Eukaryota</taxon>
        <taxon>Fungi</taxon>
        <taxon>Fungi incertae sedis</taxon>
        <taxon>Zoopagomycota</taxon>
        <taxon>Zoopagomycotina</taxon>
        <taxon>Zoopagomycetes</taxon>
        <taxon>Zoopagales</taxon>
        <taxon>Sigmoideomycetaceae</taxon>
        <taxon>Thamnocephalis</taxon>
    </lineage>
</organism>
<proteinExistence type="inferred from homology"/>
<dbReference type="FunFam" id="3.20.20.330:FF:000001">
    <property type="entry name" value="Methionine synthase"/>
    <property type="match status" value="1"/>
</dbReference>
<keyword evidence="11 16" id="KW-0479">Metal-binding</keyword>
<dbReference type="AlphaFoldDB" id="A0A4P9XHV8"/>
<keyword evidence="10" id="KW-0949">S-adenosyl-L-methionine</keyword>
<comment type="pathway">
    <text evidence="3">Amino-acid biosynthesis; L-methionine biosynthesis via de novo pathway; L-methionine from L-homocysteine (MetH route): step 1/1.</text>
</comment>
<dbReference type="GO" id="GO:0005829">
    <property type="term" value="C:cytosol"/>
    <property type="evidence" value="ECO:0007669"/>
    <property type="project" value="TreeGrafter"/>
</dbReference>
<evidence type="ECO:0000259" key="17">
    <source>
        <dbReference type="PROSITE" id="PS50970"/>
    </source>
</evidence>
<keyword evidence="13" id="KW-0486">Methionine biosynthesis</keyword>
<feature type="non-terminal residue" evidence="18">
    <location>
        <position position="355"/>
    </location>
</feature>
<keyword evidence="7" id="KW-0028">Amino-acid biosynthesis</keyword>
<evidence type="ECO:0000256" key="3">
    <source>
        <dbReference type="ARBA" id="ARBA00005178"/>
    </source>
</evidence>
<dbReference type="STRING" id="78915.A0A4P9XHV8"/>